<dbReference type="PROSITE" id="PS51186">
    <property type="entry name" value="GNAT"/>
    <property type="match status" value="1"/>
</dbReference>
<reference evidence="4 5" key="1">
    <citation type="submission" date="2017-10" db="EMBL/GenBank/DDBJ databases">
        <title>Novel microbial diversity and functional potential in the marine mammal oral microbiome.</title>
        <authorList>
            <person name="Dudek N.K."/>
            <person name="Sun C.L."/>
            <person name="Burstein D."/>
            <person name="Kantor R.S."/>
            <person name="Aliaga Goltsman D.S."/>
            <person name="Bik E.M."/>
            <person name="Thomas B.C."/>
            <person name="Banfield J.F."/>
            <person name="Relman D.A."/>
        </authorList>
    </citation>
    <scope>NUCLEOTIDE SEQUENCE [LARGE SCALE GENOMIC DNA]</scope>
    <source>
        <strain evidence="4">DOLZORAL124_49_17</strain>
    </source>
</reference>
<evidence type="ECO:0000259" key="3">
    <source>
        <dbReference type="PROSITE" id="PS51186"/>
    </source>
</evidence>
<gene>
    <name evidence="4" type="ORF">CSB45_11680</name>
</gene>
<dbReference type="AlphaFoldDB" id="A0A2G6E3M3"/>
<dbReference type="GO" id="GO:0008080">
    <property type="term" value="F:N-acetyltransferase activity"/>
    <property type="evidence" value="ECO:0007669"/>
    <property type="project" value="UniProtKB-ARBA"/>
</dbReference>
<sequence>MAALNIRYATLADLDACYEIESACFLPSEAASRAAIETRITTFPQGFLVAELNGNVVGQLNSGATNLDDLTNEEFKQLIGHDPHGKHLVIFSLAVLPGSQRQGIAGRLLRQYLYDAERSGRAAVLLLCKSPLIGFYQRFDFVDHGKSASTHGGYEWHEMARIF</sequence>
<keyword evidence="1 4" id="KW-0808">Transferase</keyword>
<comment type="caution">
    <text evidence="4">The sequence shown here is derived from an EMBL/GenBank/DDBJ whole genome shotgun (WGS) entry which is preliminary data.</text>
</comment>
<dbReference type="SUPFAM" id="SSF55729">
    <property type="entry name" value="Acyl-CoA N-acyltransferases (Nat)"/>
    <property type="match status" value="1"/>
</dbReference>
<dbReference type="Proteomes" id="UP000229740">
    <property type="component" value="Unassembled WGS sequence"/>
</dbReference>
<organism evidence="4 5">
    <name type="scientific">candidate division KSB3 bacterium</name>
    <dbReference type="NCBI Taxonomy" id="2044937"/>
    <lineage>
        <taxon>Bacteria</taxon>
        <taxon>candidate division KSB3</taxon>
    </lineage>
</organism>
<evidence type="ECO:0000256" key="1">
    <source>
        <dbReference type="ARBA" id="ARBA00022679"/>
    </source>
</evidence>
<evidence type="ECO:0000256" key="2">
    <source>
        <dbReference type="ARBA" id="ARBA00023315"/>
    </source>
</evidence>
<dbReference type="InterPro" id="IPR000182">
    <property type="entry name" value="GNAT_dom"/>
</dbReference>
<protein>
    <submittedName>
        <fullName evidence="4">GNAT family N-acetyltransferase</fullName>
    </submittedName>
</protein>
<dbReference type="PANTHER" id="PTHR10908">
    <property type="entry name" value="SEROTONIN N-ACETYLTRANSFERASE"/>
    <property type="match status" value="1"/>
</dbReference>
<dbReference type="Gene3D" id="3.40.630.30">
    <property type="match status" value="1"/>
</dbReference>
<keyword evidence="2" id="KW-0012">Acyltransferase</keyword>
<proteinExistence type="predicted"/>
<dbReference type="InterPro" id="IPR016181">
    <property type="entry name" value="Acyl_CoA_acyltransferase"/>
</dbReference>
<dbReference type="EMBL" id="PDPS01000035">
    <property type="protein sequence ID" value="PID56341.1"/>
    <property type="molecule type" value="Genomic_DNA"/>
</dbReference>
<name>A0A2G6E3M3_9BACT</name>
<feature type="domain" description="N-acetyltransferase" evidence="3">
    <location>
        <begin position="4"/>
        <end position="163"/>
    </location>
</feature>
<evidence type="ECO:0000313" key="5">
    <source>
        <dbReference type="Proteomes" id="UP000229740"/>
    </source>
</evidence>
<dbReference type="PANTHER" id="PTHR10908:SF0">
    <property type="entry name" value="SEROTONIN N-ACETYLTRANSFERASE"/>
    <property type="match status" value="1"/>
</dbReference>
<dbReference type="Pfam" id="PF00583">
    <property type="entry name" value="Acetyltransf_1"/>
    <property type="match status" value="1"/>
</dbReference>
<dbReference type="InterPro" id="IPR051635">
    <property type="entry name" value="SNAT-like"/>
</dbReference>
<accession>A0A2G6E3M3</accession>
<dbReference type="CDD" id="cd04301">
    <property type="entry name" value="NAT_SF"/>
    <property type="match status" value="1"/>
</dbReference>
<evidence type="ECO:0000313" key="4">
    <source>
        <dbReference type="EMBL" id="PID56341.1"/>
    </source>
</evidence>